<feature type="region of interest" description="Disordered" evidence="1">
    <location>
        <begin position="747"/>
        <end position="774"/>
    </location>
</feature>
<feature type="compositionally biased region" description="Low complexity" evidence="1">
    <location>
        <begin position="581"/>
        <end position="596"/>
    </location>
</feature>
<protein>
    <submittedName>
        <fullName evidence="2">Uncharacterized protein</fullName>
    </submittedName>
</protein>
<sequence>YEVSVIRPDPNFSISPLRGIIPPNSSAPITVTFLPGMYGTFLTELSVNVSQFNFTPIITTITGSSHPGLHRQRQLEASAERLEIDLGPNMGAPVAQSEALGHTYGAHGASKQATLKQKALALETYDRGVPAAGVRGKGSGAAMDAGATWYVEDAYTEAMLTRTLPRREDPGRPPPIPESTVEGLRFPGDMNSLKSVSYVLTQTAGKLKPKDLKEAIRKQREFRAQQKEEQAEARARTAGGDGSDGEGAYNKDAVLAFEFASQSTRQIKEMAFLQDIQEIDKDEKEREFKSSVTFIGEPLMKERSIESIDEGRGMTEAEMELLERQAERMRTADQFMGPAEVPAKYARATTSVDAAKNLVEIHKPTFDSFKNDLWKKRKKQLSRLVFLTGSYITRARVARRLNSVMPRLAGLSKDEIKTMMELDNQQAANNAGGTTKKKKTAAEIEKEKEEKESEEQQRKTKMEQPFVVEEKFVVRSSVPMFEEDASIERMPVAVAPKPLGFQDLPLSTLRAGVESVEHGYEKCDFPQIDAYVSIERDRELLFGAFEEATVRPERDLGDSWCKDERLNLGGGGGGGGEEAAGKSPAKGKGGKASPRGAEAEGGEGEGDKGEEFLNGLLKQSGDLETGRGMPSTMKGYVVPDGLNLLRHDSAVRVYAPVTKTQQETDREWDVRPRFIPRDPPTSVGKLYSDKVGSATLHAHRNVTPVSTVWRPRRERRQTALSSLAVNTRQSLWDLKDLPPYQAGMVEEDAMSDSESEGESDEVFIPTPAQCRTSL</sequence>
<proteinExistence type="predicted"/>
<feature type="non-terminal residue" evidence="2">
    <location>
        <position position="1"/>
    </location>
</feature>
<feature type="compositionally biased region" description="Gly residues" evidence="1">
    <location>
        <begin position="568"/>
        <end position="578"/>
    </location>
</feature>
<evidence type="ECO:0000256" key="1">
    <source>
        <dbReference type="SAM" id="MobiDB-lite"/>
    </source>
</evidence>
<feature type="region of interest" description="Disordered" evidence="1">
    <location>
        <begin position="425"/>
        <end position="462"/>
    </location>
</feature>
<dbReference type="EMBL" id="BRYB01001936">
    <property type="protein sequence ID" value="GMI36662.1"/>
    <property type="molecule type" value="Genomic_DNA"/>
</dbReference>
<name>A0ABQ6MZ36_9STRA</name>
<keyword evidence="3" id="KW-1185">Reference proteome</keyword>
<dbReference type="InterPro" id="IPR029676">
    <property type="entry name" value="CFAP221"/>
</dbReference>
<evidence type="ECO:0000313" key="3">
    <source>
        <dbReference type="Proteomes" id="UP001165060"/>
    </source>
</evidence>
<feature type="region of interest" description="Disordered" evidence="1">
    <location>
        <begin position="567"/>
        <end position="611"/>
    </location>
</feature>
<dbReference type="Proteomes" id="UP001165060">
    <property type="component" value="Unassembled WGS sequence"/>
</dbReference>
<accession>A0ABQ6MZ36</accession>
<feature type="compositionally biased region" description="Basic and acidic residues" evidence="1">
    <location>
        <begin position="222"/>
        <end position="235"/>
    </location>
</feature>
<feature type="compositionally biased region" description="Acidic residues" evidence="1">
    <location>
        <begin position="747"/>
        <end position="761"/>
    </location>
</feature>
<comment type="caution">
    <text evidence="2">The sequence shown here is derived from an EMBL/GenBank/DDBJ whole genome shotgun (WGS) entry which is preliminary data.</text>
</comment>
<evidence type="ECO:0000313" key="2">
    <source>
        <dbReference type="EMBL" id="GMI36662.1"/>
    </source>
</evidence>
<reference evidence="2 3" key="1">
    <citation type="journal article" date="2023" name="Commun. Biol.">
        <title>Genome analysis of Parmales, the sister group of diatoms, reveals the evolutionary specialization of diatoms from phago-mixotrophs to photoautotrophs.</title>
        <authorList>
            <person name="Ban H."/>
            <person name="Sato S."/>
            <person name="Yoshikawa S."/>
            <person name="Yamada K."/>
            <person name="Nakamura Y."/>
            <person name="Ichinomiya M."/>
            <person name="Sato N."/>
            <person name="Blanc-Mathieu R."/>
            <person name="Endo H."/>
            <person name="Kuwata A."/>
            <person name="Ogata H."/>
        </authorList>
    </citation>
    <scope>NUCLEOTIDE SEQUENCE [LARGE SCALE GENOMIC DNA]</scope>
</reference>
<feature type="region of interest" description="Disordered" evidence="1">
    <location>
        <begin position="222"/>
        <end position="246"/>
    </location>
</feature>
<organism evidence="2 3">
    <name type="scientific">Tetraparma gracilis</name>
    <dbReference type="NCBI Taxonomy" id="2962635"/>
    <lineage>
        <taxon>Eukaryota</taxon>
        <taxon>Sar</taxon>
        <taxon>Stramenopiles</taxon>
        <taxon>Ochrophyta</taxon>
        <taxon>Bolidophyceae</taxon>
        <taxon>Parmales</taxon>
        <taxon>Triparmaceae</taxon>
        <taxon>Tetraparma</taxon>
    </lineage>
</organism>
<dbReference type="PANTHER" id="PTHR46500:SF1">
    <property type="entry name" value="CILIA- AND FLAGELLA-ASSOCIATED PROTEIN 221"/>
    <property type="match status" value="1"/>
</dbReference>
<gene>
    <name evidence="2" type="ORF">TeGR_g12556</name>
</gene>
<dbReference type="PANTHER" id="PTHR46500">
    <property type="entry name" value="CILIA- AND FLAGELLA-ASSOCIATED PROTEIN 221"/>
    <property type="match status" value="1"/>
</dbReference>
<dbReference type="Gene3D" id="2.60.40.10">
    <property type="entry name" value="Immunoglobulins"/>
    <property type="match status" value="1"/>
</dbReference>
<feature type="compositionally biased region" description="Basic and acidic residues" evidence="1">
    <location>
        <begin position="440"/>
        <end position="462"/>
    </location>
</feature>
<feature type="region of interest" description="Disordered" evidence="1">
    <location>
        <begin position="165"/>
        <end position="187"/>
    </location>
</feature>
<dbReference type="InterPro" id="IPR013783">
    <property type="entry name" value="Ig-like_fold"/>
</dbReference>